<evidence type="ECO:0000259" key="6">
    <source>
        <dbReference type="Pfam" id="PF01029"/>
    </source>
</evidence>
<evidence type="ECO:0000256" key="4">
    <source>
        <dbReference type="ARBA" id="ARBA00023015"/>
    </source>
</evidence>
<dbReference type="GO" id="GO:0006353">
    <property type="term" value="P:DNA-templated transcription termination"/>
    <property type="evidence" value="ECO:0007669"/>
    <property type="project" value="InterPro"/>
</dbReference>
<reference evidence="7 8" key="1">
    <citation type="submission" date="2019-03" db="EMBL/GenBank/DDBJ databases">
        <title>Genomic Encyclopedia of Type Strains, Phase IV (KMG-IV): sequencing the most valuable type-strain genomes for metagenomic binning, comparative biology and taxonomic classification.</title>
        <authorList>
            <person name="Goeker M."/>
        </authorList>
    </citation>
    <scope>NUCLEOTIDE SEQUENCE [LARGE SCALE GENOMIC DNA]</scope>
    <source>
        <strain evidence="7 8">DSM 29487</strain>
    </source>
</reference>
<proteinExistence type="inferred from homology"/>
<evidence type="ECO:0000256" key="5">
    <source>
        <dbReference type="ARBA" id="ARBA00023163"/>
    </source>
</evidence>
<gene>
    <name evidence="7" type="ORF">EDD60_11388</name>
</gene>
<sequence>MEKTRRQIARETATIGIYQNLLVESSLEDIYHFLSENETLTKSQESMEFAKWLVEKTVQNRKSYQDLIEKHLKKGWTFTRLSVMERAILLIATCELLESELPKTIVINEAVINAKKFCDDDSYKFINGVLSQVI</sequence>
<evidence type="ECO:0000256" key="1">
    <source>
        <dbReference type="ARBA" id="ARBA00005952"/>
    </source>
</evidence>
<evidence type="ECO:0000313" key="8">
    <source>
        <dbReference type="Proteomes" id="UP000295515"/>
    </source>
</evidence>
<dbReference type="Pfam" id="PF01029">
    <property type="entry name" value="NusB"/>
    <property type="match status" value="1"/>
</dbReference>
<keyword evidence="8" id="KW-1185">Reference proteome</keyword>
<keyword evidence="4" id="KW-0805">Transcription regulation</keyword>
<dbReference type="RefSeq" id="WP_066443258.1">
    <property type="nucleotide sequence ID" value="NZ_JANKBF010000013.1"/>
</dbReference>
<evidence type="ECO:0000313" key="7">
    <source>
        <dbReference type="EMBL" id="TCV98494.1"/>
    </source>
</evidence>
<organism evidence="7 8">
    <name type="scientific">Longibaculum muris</name>
    <dbReference type="NCBI Taxonomy" id="1796628"/>
    <lineage>
        <taxon>Bacteria</taxon>
        <taxon>Bacillati</taxon>
        <taxon>Bacillota</taxon>
        <taxon>Erysipelotrichia</taxon>
        <taxon>Erysipelotrichales</taxon>
        <taxon>Coprobacillaceae</taxon>
        <taxon>Longibaculum</taxon>
    </lineage>
</organism>
<dbReference type="AlphaFoldDB" id="A0A4R3Z3K1"/>
<dbReference type="InterPro" id="IPR006027">
    <property type="entry name" value="NusB_RsmB_TIM44"/>
</dbReference>
<evidence type="ECO:0000256" key="3">
    <source>
        <dbReference type="ARBA" id="ARBA00022884"/>
    </source>
</evidence>
<dbReference type="SUPFAM" id="SSF48013">
    <property type="entry name" value="NusB-like"/>
    <property type="match status" value="1"/>
</dbReference>
<dbReference type="EMBL" id="SMCQ01000013">
    <property type="protein sequence ID" value="TCV98494.1"/>
    <property type="molecule type" value="Genomic_DNA"/>
</dbReference>
<name>A0A4R3Z3K1_9FIRM</name>
<dbReference type="PANTHER" id="PTHR11078:SF3">
    <property type="entry name" value="ANTITERMINATION NUSB DOMAIN-CONTAINING PROTEIN"/>
    <property type="match status" value="1"/>
</dbReference>
<keyword evidence="2" id="KW-0889">Transcription antitermination</keyword>
<dbReference type="Gene3D" id="1.10.940.10">
    <property type="entry name" value="NusB-like"/>
    <property type="match status" value="1"/>
</dbReference>
<dbReference type="PANTHER" id="PTHR11078">
    <property type="entry name" value="N UTILIZATION SUBSTANCE PROTEIN B-RELATED"/>
    <property type="match status" value="1"/>
</dbReference>
<dbReference type="GeneID" id="98915729"/>
<comment type="similarity">
    <text evidence="1">Belongs to the NusB family.</text>
</comment>
<keyword evidence="3" id="KW-0694">RNA-binding</keyword>
<dbReference type="InterPro" id="IPR011605">
    <property type="entry name" value="NusB_fam"/>
</dbReference>
<accession>A0A4R3Z3K1</accession>
<dbReference type="GO" id="GO:0031564">
    <property type="term" value="P:transcription antitermination"/>
    <property type="evidence" value="ECO:0007669"/>
    <property type="project" value="UniProtKB-KW"/>
</dbReference>
<evidence type="ECO:0000256" key="2">
    <source>
        <dbReference type="ARBA" id="ARBA00022814"/>
    </source>
</evidence>
<dbReference type="InterPro" id="IPR035926">
    <property type="entry name" value="NusB-like_sf"/>
</dbReference>
<protein>
    <submittedName>
        <fullName evidence="7">NusB antitermination factor</fullName>
    </submittedName>
</protein>
<dbReference type="Proteomes" id="UP000295515">
    <property type="component" value="Unassembled WGS sequence"/>
</dbReference>
<feature type="domain" description="NusB/RsmB/TIM44" evidence="6">
    <location>
        <begin position="8"/>
        <end position="133"/>
    </location>
</feature>
<dbReference type="GO" id="GO:0005829">
    <property type="term" value="C:cytosol"/>
    <property type="evidence" value="ECO:0007669"/>
    <property type="project" value="TreeGrafter"/>
</dbReference>
<comment type="caution">
    <text evidence="7">The sequence shown here is derived from an EMBL/GenBank/DDBJ whole genome shotgun (WGS) entry which is preliminary data.</text>
</comment>
<keyword evidence="5" id="KW-0804">Transcription</keyword>
<dbReference type="NCBIfam" id="TIGR01951">
    <property type="entry name" value="nusB"/>
    <property type="match status" value="1"/>
</dbReference>
<dbReference type="GO" id="GO:0003723">
    <property type="term" value="F:RNA binding"/>
    <property type="evidence" value="ECO:0007669"/>
    <property type="project" value="UniProtKB-KW"/>
</dbReference>